<feature type="domain" description="C2H2-type" evidence="9">
    <location>
        <begin position="883"/>
        <end position="911"/>
    </location>
</feature>
<dbReference type="GO" id="GO:0005634">
    <property type="term" value="C:nucleus"/>
    <property type="evidence" value="ECO:0007669"/>
    <property type="project" value="UniProtKB-SubCell"/>
</dbReference>
<dbReference type="AlphaFoldDB" id="A0A8D8XS45"/>
<evidence type="ECO:0000256" key="7">
    <source>
        <dbReference type="PROSITE-ProRule" id="PRU00042"/>
    </source>
</evidence>
<reference evidence="10" key="1">
    <citation type="submission" date="2021-05" db="EMBL/GenBank/DDBJ databases">
        <authorList>
            <person name="Alioto T."/>
            <person name="Alioto T."/>
            <person name="Gomez Garrido J."/>
        </authorList>
    </citation>
    <scope>NUCLEOTIDE SEQUENCE</scope>
</reference>
<dbReference type="InterPro" id="IPR012934">
    <property type="entry name" value="Znf_AD"/>
</dbReference>
<feature type="region of interest" description="Disordered" evidence="8">
    <location>
        <begin position="643"/>
        <end position="735"/>
    </location>
</feature>
<dbReference type="Gene3D" id="3.30.160.60">
    <property type="entry name" value="Classic Zinc Finger"/>
    <property type="match status" value="3"/>
</dbReference>
<evidence type="ECO:0000256" key="3">
    <source>
        <dbReference type="ARBA" id="ARBA00022737"/>
    </source>
</evidence>
<feature type="compositionally biased region" description="Pro residues" evidence="8">
    <location>
        <begin position="989"/>
        <end position="1004"/>
    </location>
</feature>
<name>A0A8D8XS45_9HEMI</name>
<feature type="compositionally biased region" description="Basic residues" evidence="8">
    <location>
        <begin position="372"/>
        <end position="382"/>
    </location>
</feature>
<dbReference type="InterPro" id="IPR036236">
    <property type="entry name" value="Znf_C2H2_sf"/>
</dbReference>
<evidence type="ECO:0000256" key="6">
    <source>
        <dbReference type="ARBA" id="ARBA00023242"/>
    </source>
</evidence>
<dbReference type="EMBL" id="HBUF01342665">
    <property type="protein sequence ID" value="CAG6705708.1"/>
    <property type="molecule type" value="Transcribed_RNA"/>
</dbReference>
<feature type="compositionally biased region" description="Basic residues" evidence="8">
    <location>
        <begin position="406"/>
        <end position="422"/>
    </location>
</feature>
<dbReference type="PANTHER" id="PTHR16515:SF66">
    <property type="entry name" value="C2H2-TYPE DOMAIN-CONTAINING PROTEIN"/>
    <property type="match status" value="1"/>
</dbReference>
<comment type="subcellular location">
    <subcellularLocation>
        <location evidence="1">Nucleus</location>
    </subcellularLocation>
</comment>
<evidence type="ECO:0000256" key="4">
    <source>
        <dbReference type="ARBA" id="ARBA00022771"/>
    </source>
</evidence>
<evidence type="ECO:0000256" key="5">
    <source>
        <dbReference type="ARBA" id="ARBA00022833"/>
    </source>
</evidence>
<accession>A0A8D8XS45</accession>
<dbReference type="Pfam" id="PF00096">
    <property type="entry name" value="zf-C2H2"/>
    <property type="match status" value="2"/>
</dbReference>
<feature type="region of interest" description="Disordered" evidence="8">
    <location>
        <begin position="981"/>
        <end position="1047"/>
    </location>
</feature>
<feature type="compositionally biased region" description="Polar residues" evidence="8">
    <location>
        <begin position="64"/>
        <end position="122"/>
    </location>
</feature>
<dbReference type="InterPro" id="IPR017956">
    <property type="entry name" value="AT_hook_DNA-bd_motif"/>
</dbReference>
<keyword evidence="5" id="KW-0862">Zinc</keyword>
<dbReference type="SUPFAM" id="SSF57667">
    <property type="entry name" value="beta-beta-alpha zinc fingers"/>
    <property type="match status" value="2"/>
</dbReference>
<feature type="compositionally biased region" description="Pro residues" evidence="8">
    <location>
        <begin position="1026"/>
        <end position="1042"/>
    </location>
</feature>
<feature type="region of interest" description="Disordered" evidence="8">
    <location>
        <begin position="64"/>
        <end position="195"/>
    </location>
</feature>
<dbReference type="PROSITE" id="PS50157">
    <property type="entry name" value="ZINC_FINGER_C2H2_2"/>
    <property type="match status" value="3"/>
</dbReference>
<evidence type="ECO:0000256" key="1">
    <source>
        <dbReference type="ARBA" id="ARBA00004123"/>
    </source>
</evidence>
<feature type="compositionally biased region" description="Polar residues" evidence="8">
    <location>
        <begin position="643"/>
        <end position="652"/>
    </location>
</feature>
<dbReference type="InterPro" id="IPR013087">
    <property type="entry name" value="Znf_C2H2_type"/>
</dbReference>
<dbReference type="SMART" id="SM00355">
    <property type="entry name" value="ZnF_C2H2"/>
    <property type="match status" value="6"/>
</dbReference>
<feature type="compositionally biased region" description="Low complexity" evidence="8">
    <location>
        <begin position="439"/>
        <end position="451"/>
    </location>
</feature>
<feature type="compositionally biased region" description="Low complexity" evidence="8">
    <location>
        <begin position="1005"/>
        <end position="1025"/>
    </location>
</feature>
<evidence type="ECO:0000256" key="8">
    <source>
        <dbReference type="SAM" id="MobiDB-lite"/>
    </source>
</evidence>
<keyword evidence="2" id="KW-0479">Metal-binding</keyword>
<feature type="compositionally biased region" description="Low complexity" evidence="8">
    <location>
        <begin position="460"/>
        <end position="472"/>
    </location>
</feature>
<feature type="compositionally biased region" description="Basic residues" evidence="8">
    <location>
        <begin position="149"/>
        <end position="160"/>
    </location>
</feature>
<dbReference type="EMBL" id="HBUF01342661">
    <property type="protein sequence ID" value="CAG6705704.1"/>
    <property type="molecule type" value="Transcribed_RNA"/>
</dbReference>
<dbReference type="GO" id="GO:0010468">
    <property type="term" value="P:regulation of gene expression"/>
    <property type="evidence" value="ECO:0007669"/>
    <property type="project" value="TreeGrafter"/>
</dbReference>
<evidence type="ECO:0000313" key="10">
    <source>
        <dbReference type="EMBL" id="CAG6705708.1"/>
    </source>
</evidence>
<dbReference type="EMBL" id="HBUF01342664">
    <property type="protein sequence ID" value="CAG6705707.1"/>
    <property type="molecule type" value="Transcribed_RNA"/>
</dbReference>
<feature type="compositionally biased region" description="Acidic residues" evidence="8">
    <location>
        <begin position="170"/>
        <end position="179"/>
    </location>
</feature>
<keyword evidence="3" id="KW-0677">Repeat</keyword>
<feature type="compositionally biased region" description="Basic residues" evidence="8">
    <location>
        <begin position="701"/>
        <end position="710"/>
    </location>
</feature>
<keyword evidence="6" id="KW-0539">Nucleus</keyword>
<feature type="compositionally biased region" description="Pro residues" evidence="8">
    <location>
        <begin position="328"/>
        <end position="343"/>
    </location>
</feature>
<feature type="domain" description="C2H2-type" evidence="9">
    <location>
        <begin position="947"/>
        <end position="968"/>
    </location>
</feature>
<protein>
    <submittedName>
        <fullName evidence="10">Gastrula zinc finger protein XlCGF57.1</fullName>
    </submittedName>
</protein>
<dbReference type="InterPro" id="IPR050331">
    <property type="entry name" value="Zinc_finger"/>
</dbReference>
<feature type="region of interest" description="Disordered" evidence="8">
    <location>
        <begin position="1"/>
        <end position="44"/>
    </location>
</feature>
<sequence>MDYSGTVDYDVNTPFKYEGDEAETVPQSDEGGVDDPSRVPVHHHQDDLIYPPLDFATPTPQAMDNPHSVPSSNTHLLDSQHTQSLGDSGTSLITSTNSHHLSNNISRSGNTVGDTTTLTMETESIVHETENQPPSSPESEDMPLARRTAPARRGRGRPARSTRTNKSFAEADDEEEEEFDQKPPKGLFVLDSTPSPPLLGTQSIFSSLVQKERRTQLTKGAKKKKKTEPEFCRFCFTNELSLQKVRTVKLPSTSSHPPNTKFTSLVPSVIESVQLGLNDKWTNPSFGLVCDECVQVFSSFAEFRTNVETNDTLLRKLYCKSKAKSKKPPPSAPVTPTPTPPPSSGKGGKRGKAKPDPSSADDSEAVSTVSTKQKKPGRRGRPPKASAVTDDDDYETDGYLSSVSKTSRKSTTSRKGSKKKRGVTTDDDTDGYLSSVSRKSTTVTNTSAAAKNAKKKRVSKASVVTNTSAASKNAKKKRRYNSDSDNEDVKSDVSDGMDFGGPTPYDTGTLGSKVTAGNSHQRRTRRTSGVKSESDLDDETDYNVAEDSYNDDSDLDKNFVPSGYESRRNNTSLTEDEDSKLESETRRGRPRKSKDTPPAKRSASVAKNMGDLPKIVGKNLGLFTNSGKMASNYFDIVFKNRNTPTSNETAVTNVKPEVVKVKEEKMMDESDEDKPYMSNEDDRFSPDIMSDTNSGYETGGGKRKRKRGRPKVGETIKKTKKDKRKKKEKKDEKRARLREELKAKMAEAPDRAVEFDGDLENLKFEADEFFDGEVPLYESSTDKEENEEDEEMEEEVWQCRHCPMKHRSHDLLLRHYTKQHGGYDWASVCYYCGYFNGHKKMIYLHIKDHYAPKKREMKICDICCAEVLHLQQHQKAAHSGVCYDCTFCGKGFTRKAELNIHIKAVHLKHQLEQRFVCQYCNKDFPFMKYLKRHLRVHSNDVQVPNPYKCTACNAAFNTKSALNVHRKTCPNLELLNRDLLPNQTGTVTPEPPPQQPQQMPPPPQTQQVNQQQRNRTQRTQQTQQAPPTPLTQPLPHQPPPQQEDPQLLLQNFMPPNSAAAARDLISATNLREIQIGLSLPPNARELQIANTARELQLASTARELQLTNLTARDLQNLQNSKFERPQMYYY</sequence>
<evidence type="ECO:0000256" key="2">
    <source>
        <dbReference type="ARBA" id="ARBA00022723"/>
    </source>
</evidence>
<dbReference type="SMART" id="SM00384">
    <property type="entry name" value="AT_hook"/>
    <property type="match status" value="4"/>
</dbReference>
<dbReference type="PROSITE" id="PS00028">
    <property type="entry name" value="ZINC_FINGER_C2H2_1"/>
    <property type="match status" value="2"/>
</dbReference>
<dbReference type="GO" id="GO:0003677">
    <property type="term" value="F:DNA binding"/>
    <property type="evidence" value="ECO:0007669"/>
    <property type="project" value="InterPro"/>
</dbReference>
<organism evidence="10">
    <name type="scientific">Cacopsylla melanoneura</name>
    <dbReference type="NCBI Taxonomy" id="428564"/>
    <lineage>
        <taxon>Eukaryota</taxon>
        <taxon>Metazoa</taxon>
        <taxon>Ecdysozoa</taxon>
        <taxon>Arthropoda</taxon>
        <taxon>Hexapoda</taxon>
        <taxon>Insecta</taxon>
        <taxon>Pterygota</taxon>
        <taxon>Neoptera</taxon>
        <taxon>Paraneoptera</taxon>
        <taxon>Hemiptera</taxon>
        <taxon>Sternorrhyncha</taxon>
        <taxon>Psylloidea</taxon>
        <taxon>Psyllidae</taxon>
        <taxon>Psyllinae</taxon>
        <taxon>Cacopsylla</taxon>
    </lineage>
</organism>
<feature type="compositionally biased region" description="Basic residues" evidence="8">
    <location>
        <begin position="718"/>
        <end position="728"/>
    </location>
</feature>
<proteinExistence type="predicted"/>
<keyword evidence="4 7" id="KW-0863">Zinc-finger</keyword>
<feature type="compositionally biased region" description="Polar residues" evidence="8">
    <location>
        <begin position="509"/>
        <end position="519"/>
    </location>
</feature>
<evidence type="ECO:0000259" key="9">
    <source>
        <dbReference type="PROSITE" id="PS50157"/>
    </source>
</evidence>
<dbReference type="GO" id="GO:0008270">
    <property type="term" value="F:zinc ion binding"/>
    <property type="evidence" value="ECO:0007669"/>
    <property type="project" value="UniProtKB-KW"/>
</dbReference>
<dbReference type="SMART" id="SM00868">
    <property type="entry name" value="zf-AD"/>
    <property type="match status" value="1"/>
</dbReference>
<dbReference type="PANTHER" id="PTHR16515">
    <property type="entry name" value="PR DOMAIN ZINC FINGER PROTEIN"/>
    <property type="match status" value="1"/>
</dbReference>
<feature type="compositionally biased region" description="Basic and acidic residues" evidence="8">
    <location>
        <begin position="580"/>
        <end position="598"/>
    </location>
</feature>
<feature type="domain" description="C2H2-type" evidence="9">
    <location>
        <begin position="915"/>
        <end position="942"/>
    </location>
</feature>
<feature type="region of interest" description="Disordered" evidence="8">
    <location>
        <begin position="322"/>
        <end position="608"/>
    </location>
</feature>
<feature type="compositionally biased region" description="Basic and acidic residues" evidence="8">
    <location>
        <begin position="657"/>
        <end position="668"/>
    </location>
</feature>